<name>A0ABM4U6G0_COFAR</name>
<dbReference type="GeneID" id="113741107"/>
<accession>A0ABM4U6G0</accession>
<proteinExistence type="predicted"/>
<keyword evidence="2" id="KW-1185">Reference proteome</keyword>
<evidence type="ECO:0000313" key="2">
    <source>
        <dbReference type="Proteomes" id="UP001652660"/>
    </source>
</evidence>
<dbReference type="RefSeq" id="XP_071902867.1">
    <property type="nucleotide sequence ID" value="XM_072046766.1"/>
</dbReference>
<reference evidence="3" key="1">
    <citation type="submission" date="2025-08" db="UniProtKB">
        <authorList>
            <consortium name="RefSeq"/>
        </authorList>
    </citation>
    <scope>IDENTIFICATION</scope>
    <source>
        <tissue evidence="3">Leaves</tissue>
    </source>
</reference>
<organism evidence="2 3">
    <name type="scientific">Coffea arabica</name>
    <name type="common">Arabian coffee</name>
    <dbReference type="NCBI Taxonomy" id="13443"/>
    <lineage>
        <taxon>Eukaryota</taxon>
        <taxon>Viridiplantae</taxon>
        <taxon>Streptophyta</taxon>
        <taxon>Embryophyta</taxon>
        <taxon>Tracheophyta</taxon>
        <taxon>Spermatophyta</taxon>
        <taxon>Magnoliopsida</taxon>
        <taxon>eudicotyledons</taxon>
        <taxon>Gunneridae</taxon>
        <taxon>Pentapetalae</taxon>
        <taxon>asterids</taxon>
        <taxon>lamiids</taxon>
        <taxon>Gentianales</taxon>
        <taxon>Rubiaceae</taxon>
        <taxon>Ixoroideae</taxon>
        <taxon>Gardenieae complex</taxon>
        <taxon>Bertiereae - Coffeeae clade</taxon>
        <taxon>Coffeeae</taxon>
        <taxon>Coffea</taxon>
    </lineage>
</organism>
<dbReference type="Proteomes" id="UP001652660">
    <property type="component" value="Chromosome 4e"/>
</dbReference>
<protein>
    <submittedName>
        <fullName evidence="3">Uncharacterized protein</fullName>
    </submittedName>
</protein>
<sequence length="112" mass="12259">MPRYCSHCYRQGHGEEECHVKKPELWTKGLAKPDLPVQRKEMDKQTDSALAAKEMAPPSVDPVVASPLEGQCGEVSLPPIMTTMTAAQLQKDEEMLEESLGATASETSGMRT</sequence>
<feature type="region of interest" description="Disordered" evidence="1">
    <location>
        <begin position="39"/>
        <end position="61"/>
    </location>
</feature>
<gene>
    <name evidence="3" type="primary">LOC113741107</name>
</gene>
<evidence type="ECO:0000313" key="3">
    <source>
        <dbReference type="RefSeq" id="XP_071902867.1"/>
    </source>
</evidence>
<evidence type="ECO:0000256" key="1">
    <source>
        <dbReference type="SAM" id="MobiDB-lite"/>
    </source>
</evidence>